<name>A0A829QCG4_9MYCO</name>
<dbReference type="EMBL" id="JAOH01000002">
    <property type="protein sequence ID" value="EUA60273.1"/>
    <property type="molecule type" value="Genomic_DNA"/>
</dbReference>
<protein>
    <submittedName>
        <fullName evidence="1">Uncharacterized protein</fullName>
    </submittedName>
</protein>
<accession>A0A829QCG4</accession>
<evidence type="ECO:0000313" key="1">
    <source>
        <dbReference type="EMBL" id="EUA60273.1"/>
    </source>
</evidence>
<gene>
    <name evidence="1" type="ORF">I542_0404</name>
</gene>
<dbReference type="AlphaFoldDB" id="A0A829QCG4"/>
<organism evidence="1 2">
    <name type="scientific">Mycobacteroides abscessus 1948</name>
    <dbReference type="NCBI Taxonomy" id="1299323"/>
    <lineage>
        <taxon>Bacteria</taxon>
        <taxon>Bacillati</taxon>
        <taxon>Actinomycetota</taxon>
        <taxon>Actinomycetes</taxon>
        <taxon>Mycobacteriales</taxon>
        <taxon>Mycobacteriaceae</taxon>
        <taxon>Mycobacteroides</taxon>
        <taxon>Mycobacteroides abscessus</taxon>
    </lineage>
</organism>
<dbReference type="Proteomes" id="UP000021210">
    <property type="component" value="Unassembled WGS sequence"/>
</dbReference>
<reference evidence="1 2" key="1">
    <citation type="submission" date="2013-12" db="EMBL/GenBank/DDBJ databases">
        <authorList>
            <person name="Zelazny A."/>
            <person name="Olivier K."/>
            <person name="Holland S."/>
            <person name="Lenaerts A."/>
            <person name="Ordway D."/>
            <person name="DeGroote M.A."/>
            <person name="Parker T."/>
            <person name="Sizemore C."/>
            <person name="Tallon L.J."/>
            <person name="Sadzewicz L.K."/>
            <person name="Sengamalay N."/>
            <person name="Fraser C.M."/>
            <person name="Hine E."/>
            <person name="Shefchek K.A."/>
            <person name="Das S.P."/>
            <person name="Tettelin H."/>
        </authorList>
    </citation>
    <scope>NUCLEOTIDE SEQUENCE [LARGE SCALE GENOMIC DNA]</scope>
    <source>
        <strain evidence="1 2">1948</strain>
    </source>
</reference>
<proteinExistence type="predicted"/>
<sequence>MPGLYGLEMVQSSGVPLYDFEGSFHISSIALGVNKPSMMKQT</sequence>
<comment type="caution">
    <text evidence="1">The sequence shown here is derived from an EMBL/GenBank/DDBJ whole genome shotgun (WGS) entry which is preliminary data.</text>
</comment>
<evidence type="ECO:0000313" key="2">
    <source>
        <dbReference type="Proteomes" id="UP000021210"/>
    </source>
</evidence>